<dbReference type="AlphaFoldDB" id="A0A8J2YQZ7"/>
<evidence type="ECO:0000259" key="5">
    <source>
        <dbReference type="PROSITE" id="PS50932"/>
    </source>
</evidence>
<dbReference type="Proteomes" id="UP000646365">
    <property type="component" value="Unassembled WGS sequence"/>
</dbReference>
<dbReference type="SUPFAM" id="SSF47413">
    <property type="entry name" value="lambda repressor-like DNA-binding domains"/>
    <property type="match status" value="1"/>
</dbReference>
<evidence type="ECO:0000313" key="7">
    <source>
        <dbReference type="Proteomes" id="UP000646365"/>
    </source>
</evidence>
<dbReference type="PANTHER" id="PTHR30146:SF148">
    <property type="entry name" value="HTH-TYPE TRANSCRIPTIONAL REPRESSOR PURR-RELATED"/>
    <property type="match status" value="1"/>
</dbReference>
<reference evidence="6" key="2">
    <citation type="submission" date="2020-09" db="EMBL/GenBank/DDBJ databases">
        <authorList>
            <person name="Sun Q."/>
            <person name="Zhou Y."/>
        </authorList>
    </citation>
    <scope>NUCLEOTIDE SEQUENCE</scope>
    <source>
        <strain evidence="6">CGMCC 1.15725</strain>
    </source>
</reference>
<keyword evidence="4" id="KW-0804">Transcription</keyword>
<dbReference type="InterPro" id="IPR000843">
    <property type="entry name" value="HTH_LacI"/>
</dbReference>
<accession>A0A8J2YQZ7</accession>
<evidence type="ECO:0000256" key="1">
    <source>
        <dbReference type="ARBA" id="ARBA00022491"/>
    </source>
</evidence>
<keyword evidence="2" id="KW-0805">Transcription regulation</keyword>
<dbReference type="InterPro" id="IPR046335">
    <property type="entry name" value="LacI/GalR-like_sensor"/>
</dbReference>
<dbReference type="Pfam" id="PF00356">
    <property type="entry name" value="LacI"/>
    <property type="match status" value="1"/>
</dbReference>
<dbReference type="RefSeq" id="WP_189042646.1">
    <property type="nucleotide sequence ID" value="NZ_BMJQ01000002.1"/>
</dbReference>
<proteinExistence type="predicted"/>
<dbReference type="PROSITE" id="PS50932">
    <property type="entry name" value="HTH_LACI_2"/>
    <property type="match status" value="1"/>
</dbReference>
<sequence>MTDSFQPVDRGRHRPTLVDIAHAAGVSKATVSLVLRNHPSIPKRTHDRIMQIARDLGYVYNRGAAAMRSAETRLIAMSVNDLTNPYFAEVAAAMEDALTEQNRIVLMSNSGDSVERQKAFAAAVREYNADGILIVPATGTDAAFLHQLRGWRLPCVLVSRAIEGAEADQVQADHHAGMVAATDHLIALGHRRIGMIGLNEQISTGRQRFAGYRQALADAGIAFQPAFVLSGAATRDVGMAQVMALLDLPEPPTAVVCFNDVVAFGAMLGLRARDLTPGRDFSVVGFDDIAEATLWRPALTSVAVARQTVGRTAAELLLRRIEQFDAPFQTICLPTELIVRESTGRPAAPKRKRRSCEP</sequence>
<dbReference type="SMART" id="SM00354">
    <property type="entry name" value="HTH_LACI"/>
    <property type="match status" value="1"/>
</dbReference>
<protein>
    <submittedName>
        <fullName evidence="6">LacI family transcriptional regulator</fullName>
    </submittedName>
</protein>
<comment type="caution">
    <text evidence="6">The sequence shown here is derived from an EMBL/GenBank/DDBJ whole genome shotgun (WGS) entry which is preliminary data.</text>
</comment>
<evidence type="ECO:0000313" key="6">
    <source>
        <dbReference type="EMBL" id="GGF04406.1"/>
    </source>
</evidence>
<dbReference type="GO" id="GO:0000976">
    <property type="term" value="F:transcription cis-regulatory region binding"/>
    <property type="evidence" value="ECO:0007669"/>
    <property type="project" value="TreeGrafter"/>
</dbReference>
<name>A0A8J2YQZ7_9PROT</name>
<dbReference type="CDD" id="cd01392">
    <property type="entry name" value="HTH_LacI"/>
    <property type="match status" value="1"/>
</dbReference>
<organism evidence="6 7">
    <name type="scientific">Aliidongia dinghuensis</name>
    <dbReference type="NCBI Taxonomy" id="1867774"/>
    <lineage>
        <taxon>Bacteria</taxon>
        <taxon>Pseudomonadati</taxon>
        <taxon>Pseudomonadota</taxon>
        <taxon>Alphaproteobacteria</taxon>
        <taxon>Rhodospirillales</taxon>
        <taxon>Dongiaceae</taxon>
        <taxon>Aliidongia</taxon>
    </lineage>
</organism>
<keyword evidence="1" id="KW-0678">Repressor</keyword>
<dbReference type="EMBL" id="BMJQ01000002">
    <property type="protein sequence ID" value="GGF04406.1"/>
    <property type="molecule type" value="Genomic_DNA"/>
</dbReference>
<dbReference type="PANTHER" id="PTHR30146">
    <property type="entry name" value="LACI-RELATED TRANSCRIPTIONAL REPRESSOR"/>
    <property type="match status" value="1"/>
</dbReference>
<dbReference type="Pfam" id="PF13377">
    <property type="entry name" value="Peripla_BP_3"/>
    <property type="match status" value="1"/>
</dbReference>
<dbReference type="InterPro" id="IPR010982">
    <property type="entry name" value="Lambda_DNA-bd_dom_sf"/>
</dbReference>
<dbReference type="Gene3D" id="1.10.260.40">
    <property type="entry name" value="lambda repressor-like DNA-binding domains"/>
    <property type="match status" value="1"/>
</dbReference>
<dbReference type="InterPro" id="IPR028082">
    <property type="entry name" value="Peripla_BP_I"/>
</dbReference>
<dbReference type="SUPFAM" id="SSF53822">
    <property type="entry name" value="Periplasmic binding protein-like I"/>
    <property type="match status" value="1"/>
</dbReference>
<evidence type="ECO:0000256" key="3">
    <source>
        <dbReference type="ARBA" id="ARBA00023125"/>
    </source>
</evidence>
<keyword evidence="7" id="KW-1185">Reference proteome</keyword>
<evidence type="ECO:0000256" key="4">
    <source>
        <dbReference type="ARBA" id="ARBA00023163"/>
    </source>
</evidence>
<dbReference type="GO" id="GO:0003700">
    <property type="term" value="F:DNA-binding transcription factor activity"/>
    <property type="evidence" value="ECO:0007669"/>
    <property type="project" value="TreeGrafter"/>
</dbReference>
<keyword evidence="3" id="KW-0238">DNA-binding</keyword>
<dbReference type="PROSITE" id="PS00356">
    <property type="entry name" value="HTH_LACI_1"/>
    <property type="match status" value="1"/>
</dbReference>
<dbReference type="CDD" id="cd06289">
    <property type="entry name" value="PBP1_MalI-like"/>
    <property type="match status" value="1"/>
</dbReference>
<gene>
    <name evidence="6" type="ORF">GCM10011611_07260</name>
</gene>
<dbReference type="Gene3D" id="3.40.50.2300">
    <property type="match status" value="2"/>
</dbReference>
<evidence type="ECO:0000256" key="2">
    <source>
        <dbReference type="ARBA" id="ARBA00023015"/>
    </source>
</evidence>
<feature type="domain" description="HTH lacI-type" evidence="5">
    <location>
        <begin position="15"/>
        <end position="69"/>
    </location>
</feature>
<reference evidence="6" key="1">
    <citation type="journal article" date="2014" name="Int. J. Syst. Evol. Microbiol.">
        <title>Complete genome sequence of Corynebacterium casei LMG S-19264T (=DSM 44701T), isolated from a smear-ripened cheese.</title>
        <authorList>
            <consortium name="US DOE Joint Genome Institute (JGI-PGF)"/>
            <person name="Walter F."/>
            <person name="Albersmeier A."/>
            <person name="Kalinowski J."/>
            <person name="Ruckert C."/>
        </authorList>
    </citation>
    <scope>NUCLEOTIDE SEQUENCE</scope>
    <source>
        <strain evidence="6">CGMCC 1.15725</strain>
    </source>
</reference>